<organism evidence="2 3">
    <name type="scientific">Chitinophaga nivalis</name>
    <dbReference type="NCBI Taxonomy" id="2991709"/>
    <lineage>
        <taxon>Bacteria</taxon>
        <taxon>Pseudomonadati</taxon>
        <taxon>Bacteroidota</taxon>
        <taxon>Chitinophagia</taxon>
        <taxon>Chitinophagales</taxon>
        <taxon>Chitinophagaceae</taxon>
        <taxon>Chitinophaga</taxon>
    </lineage>
</organism>
<dbReference type="NCBIfam" id="TIGR02117">
    <property type="entry name" value="chp_urease_rgn"/>
    <property type="match status" value="1"/>
</dbReference>
<dbReference type="Pfam" id="PF09601">
    <property type="entry name" value="DUF2459"/>
    <property type="match status" value="1"/>
</dbReference>
<sequence length="230" mass="26264">MIRQLLKKSARILGITLLTFILFIAGYLLAAYILSRMSTTPEPVSDRTVAVYILTNGVHTDLVLPVRHGNTDWSSRIPFQYTARPDTLAQYIAFGWGDKGFYLETPTWADLTFRTAYRALFGLGAAAIHTTYYRQLSENDDCRRILISETQYNRLVAYISNRFLPGPDGQPMLIATHANYGSHDAFYEARGRYHLFYTCNTWANNGLKSCGQKAARWTIFDTGIFRHYPH</sequence>
<evidence type="ECO:0000313" key="3">
    <source>
        <dbReference type="Proteomes" id="UP001207742"/>
    </source>
</evidence>
<keyword evidence="1" id="KW-1133">Transmembrane helix</keyword>
<feature type="transmembrane region" description="Helical" evidence="1">
    <location>
        <begin position="12"/>
        <end position="34"/>
    </location>
</feature>
<dbReference type="InterPro" id="IPR011727">
    <property type="entry name" value="CHP02117"/>
</dbReference>
<dbReference type="RefSeq" id="WP_264732699.1">
    <property type="nucleotide sequence ID" value="NZ_JAPDNR010000001.1"/>
</dbReference>
<reference evidence="2 3" key="1">
    <citation type="submission" date="2022-10" db="EMBL/GenBank/DDBJ databases">
        <title>Chitinophaga nivalis PC15 sp. nov., isolated from Pyeongchang county, South Korea.</title>
        <authorList>
            <person name="Trinh H.N."/>
        </authorList>
    </citation>
    <scope>NUCLEOTIDE SEQUENCE [LARGE SCALE GENOMIC DNA]</scope>
    <source>
        <strain evidence="2 3">PC14</strain>
    </source>
</reference>
<protein>
    <submittedName>
        <fullName evidence="2">TIGR02117 family protein</fullName>
    </submittedName>
</protein>
<evidence type="ECO:0000256" key="1">
    <source>
        <dbReference type="SAM" id="Phobius"/>
    </source>
</evidence>
<gene>
    <name evidence="2" type="ORF">OL497_18390</name>
</gene>
<proteinExistence type="predicted"/>
<keyword evidence="1" id="KW-0472">Membrane</keyword>
<accession>A0ABT3IPI7</accession>
<name>A0ABT3IPI7_9BACT</name>
<keyword evidence="3" id="KW-1185">Reference proteome</keyword>
<evidence type="ECO:0000313" key="2">
    <source>
        <dbReference type="EMBL" id="MCW3485881.1"/>
    </source>
</evidence>
<keyword evidence="1" id="KW-0812">Transmembrane</keyword>
<dbReference type="Proteomes" id="UP001207742">
    <property type="component" value="Unassembled WGS sequence"/>
</dbReference>
<dbReference type="EMBL" id="JAPDNS010000002">
    <property type="protein sequence ID" value="MCW3485881.1"/>
    <property type="molecule type" value="Genomic_DNA"/>
</dbReference>
<comment type="caution">
    <text evidence="2">The sequence shown here is derived from an EMBL/GenBank/DDBJ whole genome shotgun (WGS) entry which is preliminary data.</text>
</comment>